<dbReference type="GO" id="GO:0007165">
    <property type="term" value="P:signal transduction"/>
    <property type="evidence" value="ECO:0007669"/>
    <property type="project" value="InterPro"/>
</dbReference>
<gene>
    <name evidence="4" type="ORF">PROFUN_05043</name>
</gene>
<dbReference type="InterPro" id="IPR044785">
    <property type="entry name" value="RopGAP1-5"/>
</dbReference>
<dbReference type="InterPro" id="IPR008936">
    <property type="entry name" value="Rho_GTPase_activation_prot"/>
</dbReference>
<feature type="compositionally biased region" description="Basic and acidic residues" evidence="2">
    <location>
        <begin position="24"/>
        <end position="42"/>
    </location>
</feature>
<evidence type="ECO:0000256" key="2">
    <source>
        <dbReference type="SAM" id="MobiDB-lite"/>
    </source>
</evidence>
<accession>A0A2P6NS92</accession>
<keyword evidence="1" id="KW-0343">GTPase activation</keyword>
<dbReference type="InterPro" id="IPR000198">
    <property type="entry name" value="RhoGAP_dom"/>
</dbReference>
<dbReference type="Gene3D" id="1.10.555.10">
    <property type="entry name" value="Rho GTPase activation protein"/>
    <property type="match status" value="1"/>
</dbReference>
<dbReference type="InParanoid" id="A0A2P6NS92"/>
<reference evidence="4 5" key="1">
    <citation type="journal article" date="2018" name="Genome Biol. Evol.">
        <title>Multiple Roots of Fruiting Body Formation in Amoebozoa.</title>
        <authorList>
            <person name="Hillmann F."/>
            <person name="Forbes G."/>
            <person name="Novohradska S."/>
            <person name="Ferling I."/>
            <person name="Riege K."/>
            <person name="Groth M."/>
            <person name="Westermann M."/>
            <person name="Marz M."/>
            <person name="Spaller T."/>
            <person name="Winckler T."/>
            <person name="Schaap P."/>
            <person name="Glockner G."/>
        </authorList>
    </citation>
    <scope>NUCLEOTIDE SEQUENCE [LARGE SCALE GENOMIC DNA]</scope>
    <source>
        <strain evidence="4 5">Jena</strain>
    </source>
</reference>
<dbReference type="Proteomes" id="UP000241769">
    <property type="component" value="Unassembled WGS sequence"/>
</dbReference>
<dbReference type="Pfam" id="PF00620">
    <property type="entry name" value="RhoGAP"/>
    <property type="match status" value="1"/>
</dbReference>
<dbReference type="PANTHER" id="PTHR23177">
    <property type="entry name" value="MKIAA1688 PROTEIN"/>
    <property type="match status" value="1"/>
</dbReference>
<proteinExistence type="predicted"/>
<dbReference type="EMBL" id="MDYQ01000026">
    <property type="protein sequence ID" value="PRP86826.1"/>
    <property type="molecule type" value="Genomic_DNA"/>
</dbReference>
<dbReference type="PROSITE" id="PS50238">
    <property type="entry name" value="RHOGAP"/>
    <property type="match status" value="1"/>
</dbReference>
<evidence type="ECO:0000313" key="5">
    <source>
        <dbReference type="Proteomes" id="UP000241769"/>
    </source>
</evidence>
<name>A0A2P6NS92_9EUKA</name>
<protein>
    <submittedName>
        <fullName evidence="4">Rac GTPase activating protein</fullName>
    </submittedName>
</protein>
<dbReference type="SUPFAM" id="SSF48350">
    <property type="entry name" value="GTPase activation domain, GAP"/>
    <property type="match status" value="1"/>
</dbReference>
<feature type="region of interest" description="Disordered" evidence="2">
    <location>
        <begin position="157"/>
        <end position="183"/>
    </location>
</feature>
<evidence type="ECO:0000259" key="3">
    <source>
        <dbReference type="PROSITE" id="PS50238"/>
    </source>
</evidence>
<dbReference type="OrthoDB" id="185175at2759"/>
<dbReference type="GO" id="GO:0005096">
    <property type="term" value="F:GTPase activator activity"/>
    <property type="evidence" value="ECO:0007669"/>
    <property type="project" value="UniProtKB-KW"/>
</dbReference>
<feature type="domain" description="Rho-GAP" evidence="3">
    <location>
        <begin position="484"/>
        <end position="668"/>
    </location>
</feature>
<sequence length="674" mass="74916">MAINYASQRVRLETYSQAAAGRSRKTEKISQSREQSKGDYRESTPPGSPLSIISSPGRARATTSAITPPIVLKISVPELKFSKVLRFDVQESISNVAVSVLDRIPKKPGENYTSLGSDVSLYGIYINNKVCDPLKSIASYGLKDMDLLEYKKLSGGKSSSKGMLKFGRRNASPEDTSGDNKPLSPLMDGMSIADVPAGFYLVKIMSYPDSKYYTTKVEQQSTVQKVKEWIGAQCAISENNIKFYSLYIGHSLHPLNDNECIGDKHRGGVVQMVFRRSTHHLTISHTGNTQHIDVDSLSTVEEVIKFVSEQSAHFKWMDPKSQQYTLYYDSLSSSQAMSLTKTMMSYHLSHQEVVRLSPIPLMQSSQMMVVVESQYDGFSSIMEVKDDDTPSSLKSRFFEFNEGLVQKVNGISYELLLVRKGDIQFLPPSPLQTGNLKTALSHMSRLRIKATTQTSPSDNKKKITTLRSPGSIIDHDAGIGVDPSPLPTTIDVAIGLHVPKILNQLRRCLITTNGIKCEGLFRITGSETAMKRIVKCIAEYPDEDFPVAGDDYHSIATLIKRWFSNLPYKLMQGLPVEMISPFTEKKKDVTAVAAQLEEPYGTLLVWLIDLSARVTLYSEKNLMNPNNIARVLAPMSLQITVQSAESIMKVAEMTSLLESLITIAAQRIRSTFET</sequence>
<keyword evidence="5" id="KW-1185">Reference proteome</keyword>
<feature type="region of interest" description="Disordered" evidence="2">
    <location>
        <begin position="16"/>
        <end position="56"/>
    </location>
</feature>
<dbReference type="SMART" id="SM00324">
    <property type="entry name" value="RhoGAP"/>
    <property type="match status" value="1"/>
</dbReference>
<comment type="caution">
    <text evidence="4">The sequence shown here is derived from an EMBL/GenBank/DDBJ whole genome shotgun (WGS) entry which is preliminary data.</text>
</comment>
<evidence type="ECO:0000313" key="4">
    <source>
        <dbReference type="EMBL" id="PRP86826.1"/>
    </source>
</evidence>
<evidence type="ECO:0000256" key="1">
    <source>
        <dbReference type="ARBA" id="ARBA00022468"/>
    </source>
</evidence>
<organism evidence="4 5">
    <name type="scientific">Planoprotostelium fungivorum</name>
    <dbReference type="NCBI Taxonomy" id="1890364"/>
    <lineage>
        <taxon>Eukaryota</taxon>
        <taxon>Amoebozoa</taxon>
        <taxon>Evosea</taxon>
        <taxon>Variosea</taxon>
        <taxon>Cavosteliida</taxon>
        <taxon>Cavosteliaceae</taxon>
        <taxon>Planoprotostelium</taxon>
    </lineage>
</organism>
<dbReference type="AlphaFoldDB" id="A0A2P6NS92"/>
<dbReference type="CDD" id="cd00159">
    <property type="entry name" value="RhoGAP"/>
    <property type="match status" value="1"/>
</dbReference>